<keyword evidence="3" id="KW-1185">Reference proteome</keyword>
<organism evidence="2 3">
    <name type="scientific">Liparis tanakae</name>
    <name type="common">Tanaka's snailfish</name>
    <dbReference type="NCBI Taxonomy" id="230148"/>
    <lineage>
        <taxon>Eukaryota</taxon>
        <taxon>Metazoa</taxon>
        <taxon>Chordata</taxon>
        <taxon>Craniata</taxon>
        <taxon>Vertebrata</taxon>
        <taxon>Euteleostomi</taxon>
        <taxon>Actinopterygii</taxon>
        <taxon>Neopterygii</taxon>
        <taxon>Teleostei</taxon>
        <taxon>Neoteleostei</taxon>
        <taxon>Acanthomorphata</taxon>
        <taxon>Eupercaria</taxon>
        <taxon>Perciformes</taxon>
        <taxon>Cottioidei</taxon>
        <taxon>Cottales</taxon>
        <taxon>Liparidae</taxon>
        <taxon>Liparis</taxon>
    </lineage>
</organism>
<dbReference type="EMBL" id="SRLO01000083">
    <property type="protein sequence ID" value="TNN77374.1"/>
    <property type="molecule type" value="Genomic_DNA"/>
</dbReference>
<dbReference type="AlphaFoldDB" id="A0A4Z2IIV7"/>
<protein>
    <submittedName>
        <fullName evidence="2">Uncharacterized protein</fullName>
    </submittedName>
</protein>
<reference evidence="2 3" key="1">
    <citation type="submission" date="2019-03" db="EMBL/GenBank/DDBJ databases">
        <title>First draft genome of Liparis tanakae, snailfish: a comprehensive survey of snailfish specific genes.</title>
        <authorList>
            <person name="Kim W."/>
            <person name="Song I."/>
            <person name="Jeong J.-H."/>
            <person name="Kim D."/>
            <person name="Kim S."/>
            <person name="Ryu S."/>
            <person name="Song J.Y."/>
            <person name="Lee S.K."/>
        </authorList>
    </citation>
    <scope>NUCLEOTIDE SEQUENCE [LARGE SCALE GENOMIC DNA]</scope>
    <source>
        <tissue evidence="2">Muscle</tissue>
    </source>
</reference>
<dbReference type="Proteomes" id="UP000314294">
    <property type="component" value="Unassembled WGS sequence"/>
</dbReference>
<gene>
    <name evidence="2" type="ORF">EYF80_012338</name>
</gene>
<evidence type="ECO:0000256" key="1">
    <source>
        <dbReference type="SAM" id="MobiDB-lite"/>
    </source>
</evidence>
<evidence type="ECO:0000313" key="3">
    <source>
        <dbReference type="Proteomes" id="UP000314294"/>
    </source>
</evidence>
<name>A0A4Z2IIV7_9TELE</name>
<evidence type="ECO:0000313" key="2">
    <source>
        <dbReference type="EMBL" id="TNN77374.1"/>
    </source>
</evidence>
<feature type="region of interest" description="Disordered" evidence="1">
    <location>
        <begin position="1"/>
        <end position="23"/>
    </location>
</feature>
<accession>A0A4Z2IIV7</accession>
<feature type="compositionally biased region" description="Polar residues" evidence="1">
    <location>
        <begin position="1"/>
        <end position="10"/>
    </location>
</feature>
<proteinExistence type="predicted"/>
<comment type="caution">
    <text evidence="2">The sequence shown here is derived from an EMBL/GenBank/DDBJ whole genome shotgun (WGS) entry which is preliminary data.</text>
</comment>
<sequence>MSTSVPNGSCSDDPAEVSSMRTVTLPAPREYPLPRLQAYPLPRLQAYPPPRLQEYPLPRLQAYPLRLQAYPPPRLQEYPLRLQEYPLPRLQEYPLRLLQEYPLPRLQEYPLPRLQAYLLVLPLQFLGAGASGAAFSSVAASASTSRYVKKESNRSTGLNVSGGREGRVCRCAGAFLRVGSNPWSLQGAQMLSSVRASADLSSSPFVWIGREKVHSLLRRYDRRVQVTSQHDHH</sequence>